<name>A0A3Q7FBE1_SOLLC</name>
<dbReference type="EnsemblPlants" id="Solyc02g088680.1.1">
    <property type="protein sequence ID" value="Solyc02g088680.1.1.1"/>
    <property type="gene ID" value="Solyc02g088680.1"/>
</dbReference>
<proteinExistence type="predicted"/>
<dbReference type="Gramene" id="Solyc02g088680.1.1">
    <property type="protein sequence ID" value="Solyc02g088680.1.1.1"/>
    <property type="gene ID" value="Solyc02g088680.1"/>
</dbReference>
<dbReference type="Proteomes" id="UP000004994">
    <property type="component" value="Chromosome 2"/>
</dbReference>
<accession>A0A3Q7FBE1</accession>
<dbReference type="InParanoid" id="A0A3Q7FBE1"/>
<keyword evidence="2" id="KW-1185">Reference proteome</keyword>
<organism evidence="1">
    <name type="scientific">Solanum lycopersicum</name>
    <name type="common">Tomato</name>
    <name type="synonym">Lycopersicon esculentum</name>
    <dbReference type="NCBI Taxonomy" id="4081"/>
    <lineage>
        <taxon>Eukaryota</taxon>
        <taxon>Viridiplantae</taxon>
        <taxon>Streptophyta</taxon>
        <taxon>Embryophyta</taxon>
        <taxon>Tracheophyta</taxon>
        <taxon>Spermatophyta</taxon>
        <taxon>Magnoliopsida</taxon>
        <taxon>eudicotyledons</taxon>
        <taxon>Gunneridae</taxon>
        <taxon>Pentapetalae</taxon>
        <taxon>asterids</taxon>
        <taxon>lamiids</taxon>
        <taxon>Solanales</taxon>
        <taxon>Solanaceae</taxon>
        <taxon>Solanoideae</taxon>
        <taxon>Solaneae</taxon>
        <taxon>Solanum</taxon>
        <taxon>Solanum subgen. Lycopersicon</taxon>
    </lineage>
</organism>
<dbReference type="PaxDb" id="4081-Solyc02g088680.1.1"/>
<dbReference type="AlphaFoldDB" id="A0A3Q7FBE1"/>
<evidence type="ECO:0000313" key="1">
    <source>
        <dbReference type="EnsemblPlants" id="Solyc02g088680.1.1.1"/>
    </source>
</evidence>
<protein>
    <submittedName>
        <fullName evidence="1">Uncharacterized protein</fullName>
    </submittedName>
</protein>
<reference evidence="1" key="2">
    <citation type="submission" date="2019-01" db="UniProtKB">
        <authorList>
            <consortium name="EnsemblPlants"/>
        </authorList>
    </citation>
    <scope>IDENTIFICATION</scope>
    <source>
        <strain evidence="1">cv. Heinz 1706</strain>
    </source>
</reference>
<evidence type="ECO:0000313" key="2">
    <source>
        <dbReference type="Proteomes" id="UP000004994"/>
    </source>
</evidence>
<sequence length="62" mass="6934">MGIFCCTVGIHSNTDLLFHGCGTHWLEVKGMIPVKLLHGEVPLDLVLLHLRIVYAQFSIIPH</sequence>
<reference evidence="1" key="1">
    <citation type="journal article" date="2012" name="Nature">
        <title>The tomato genome sequence provides insights into fleshy fruit evolution.</title>
        <authorList>
            <consortium name="Tomato Genome Consortium"/>
        </authorList>
    </citation>
    <scope>NUCLEOTIDE SEQUENCE [LARGE SCALE GENOMIC DNA]</scope>
    <source>
        <strain evidence="1">cv. Heinz 1706</strain>
    </source>
</reference>